<protein>
    <submittedName>
        <fullName evidence="1">Uncharacterized protein</fullName>
    </submittedName>
</protein>
<comment type="caution">
    <text evidence="1">The sequence shown here is derived from an EMBL/GenBank/DDBJ whole genome shotgun (WGS) entry which is preliminary data.</text>
</comment>
<dbReference type="Proteomes" id="UP001056120">
    <property type="component" value="Linkage Group LG07"/>
</dbReference>
<evidence type="ECO:0000313" key="2">
    <source>
        <dbReference type="Proteomes" id="UP001056120"/>
    </source>
</evidence>
<accession>A0ACB9ISA4</accession>
<reference evidence="2" key="1">
    <citation type="journal article" date="2022" name="Mol. Ecol. Resour.">
        <title>The genomes of chicory, endive, great burdock and yacon provide insights into Asteraceae palaeo-polyploidization history and plant inulin production.</title>
        <authorList>
            <person name="Fan W."/>
            <person name="Wang S."/>
            <person name="Wang H."/>
            <person name="Wang A."/>
            <person name="Jiang F."/>
            <person name="Liu H."/>
            <person name="Zhao H."/>
            <person name="Xu D."/>
            <person name="Zhang Y."/>
        </authorList>
    </citation>
    <scope>NUCLEOTIDE SEQUENCE [LARGE SCALE GENOMIC DNA]</scope>
    <source>
        <strain evidence="2">cv. Yunnan</strain>
    </source>
</reference>
<keyword evidence="2" id="KW-1185">Reference proteome</keyword>
<dbReference type="EMBL" id="CM042024">
    <property type="protein sequence ID" value="KAI3810814.1"/>
    <property type="molecule type" value="Genomic_DNA"/>
</dbReference>
<gene>
    <name evidence="1" type="ORF">L1987_20436</name>
</gene>
<proteinExistence type="predicted"/>
<reference evidence="1 2" key="2">
    <citation type="journal article" date="2022" name="Mol. Ecol. Resour.">
        <title>The genomes of chicory, endive, great burdock and yacon provide insights into Asteraceae paleo-polyploidization history and plant inulin production.</title>
        <authorList>
            <person name="Fan W."/>
            <person name="Wang S."/>
            <person name="Wang H."/>
            <person name="Wang A."/>
            <person name="Jiang F."/>
            <person name="Liu H."/>
            <person name="Zhao H."/>
            <person name="Xu D."/>
            <person name="Zhang Y."/>
        </authorList>
    </citation>
    <scope>NUCLEOTIDE SEQUENCE [LARGE SCALE GENOMIC DNA]</scope>
    <source>
        <strain evidence="2">cv. Yunnan</strain>
        <tissue evidence="1">Leaves</tissue>
    </source>
</reference>
<organism evidence="1 2">
    <name type="scientific">Smallanthus sonchifolius</name>
    <dbReference type="NCBI Taxonomy" id="185202"/>
    <lineage>
        <taxon>Eukaryota</taxon>
        <taxon>Viridiplantae</taxon>
        <taxon>Streptophyta</taxon>
        <taxon>Embryophyta</taxon>
        <taxon>Tracheophyta</taxon>
        <taxon>Spermatophyta</taxon>
        <taxon>Magnoliopsida</taxon>
        <taxon>eudicotyledons</taxon>
        <taxon>Gunneridae</taxon>
        <taxon>Pentapetalae</taxon>
        <taxon>asterids</taxon>
        <taxon>campanulids</taxon>
        <taxon>Asterales</taxon>
        <taxon>Asteraceae</taxon>
        <taxon>Asteroideae</taxon>
        <taxon>Heliantheae alliance</taxon>
        <taxon>Millerieae</taxon>
        <taxon>Smallanthus</taxon>
    </lineage>
</organism>
<name>A0ACB9ISA4_9ASTR</name>
<sequence length="374" mass="42075">MAGGGFVDAHGGARAEYYEYRITSYFVFAIMVAALGGSLFGYDLGISVDAEAVNTGQKAFKISILRLPKRSITLGLWGKVQDGKACSGAVHFHLMDAAHPRMVPIHKVNFDAKSEYDMIQNYKVLRDVFNKLKITKDMNIRESLMKAEKALKLSQRKIDKNVDNREEAEKNRKQVLISYLSQFCCSHLTNGMVLCGRKLWDGNGGNNQAIEYYNETHYPLVVKLGTITSDLEGAGVFSYPEDESVTNPLLADHLAFFGIDFSSLQKVSGVRSMDHFLKEFFHEVYKRKQEHLKETDYCKYDNQLLTLFTSSLHFAALLSTFATSHVTRNKGRRANSSTISLRNGTCKGERCNKPTVPTNNYFGNIHSQLSKQCN</sequence>
<evidence type="ECO:0000313" key="1">
    <source>
        <dbReference type="EMBL" id="KAI3810814.1"/>
    </source>
</evidence>